<evidence type="ECO:0000256" key="1">
    <source>
        <dbReference type="SAM" id="Coils"/>
    </source>
</evidence>
<dbReference type="Proteomes" id="UP001232725">
    <property type="component" value="Unassembled WGS sequence"/>
</dbReference>
<feature type="coiled-coil region" evidence="1">
    <location>
        <begin position="107"/>
        <end position="134"/>
    </location>
</feature>
<organism evidence="2 3">
    <name type="scientific">Arthrobacter horti</name>
    <dbReference type="NCBI Taxonomy" id="3068273"/>
    <lineage>
        <taxon>Bacteria</taxon>
        <taxon>Bacillati</taxon>
        <taxon>Actinomycetota</taxon>
        <taxon>Actinomycetes</taxon>
        <taxon>Micrococcales</taxon>
        <taxon>Micrococcaceae</taxon>
        <taxon>Arthrobacter</taxon>
    </lineage>
</organism>
<dbReference type="RefSeq" id="WP_305994861.1">
    <property type="nucleotide sequence ID" value="NZ_JAVALS010000001.1"/>
</dbReference>
<accession>A0ABT9IJQ2</accession>
<comment type="caution">
    <text evidence="2">The sequence shown here is derived from an EMBL/GenBank/DDBJ whole genome shotgun (WGS) entry which is preliminary data.</text>
</comment>
<reference evidence="2 3" key="1">
    <citation type="submission" date="2023-08" db="EMBL/GenBank/DDBJ databases">
        <title>Arthrobacter horti sp. nov., isolated from forest soil.</title>
        <authorList>
            <person name="Park M."/>
        </authorList>
    </citation>
    <scope>NUCLEOTIDE SEQUENCE [LARGE SCALE GENOMIC DNA]</scope>
    <source>
        <strain evidence="2 3">YJM1</strain>
    </source>
</reference>
<evidence type="ECO:0000313" key="3">
    <source>
        <dbReference type="Proteomes" id="UP001232725"/>
    </source>
</evidence>
<keyword evidence="1" id="KW-0175">Coiled coil</keyword>
<sequence length="148" mass="16324">MPSTTPSEPLALSGVLASALPSELGTARAPSRYTVPAVFTRRPETREIYLLRGDDVRQRLNNAGYPAVELQVSDRRLLITNTNLDELKRGLALVIGDILAQISAEVLQEWTTRAERLTSQAHEEELRLNEVKAAAAEIVFNSSAWSQL</sequence>
<proteinExistence type="predicted"/>
<keyword evidence="3" id="KW-1185">Reference proteome</keyword>
<gene>
    <name evidence="2" type="ORF">Q9R02_01455</name>
</gene>
<protein>
    <submittedName>
        <fullName evidence="2">Uncharacterized protein</fullName>
    </submittedName>
</protein>
<evidence type="ECO:0000313" key="2">
    <source>
        <dbReference type="EMBL" id="MDP5225822.1"/>
    </source>
</evidence>
<name>A0ABT9IJQ2_9MICC</name>
<dbReference type="EMBL" id="JAVALS010000001">
    <property type="protein sequence ID" value="MDP5225822.1"/>
    <property type="molecule type" value="Genomic_DNA"/>
</dbReference>